<evidence type="ECO:0000313" key="19">
    <source>
        <dbReference type="RefSeq" id="XP_019636960.1"/>
    </source>
</evidence>
<feature type="disulfide bond" evidence="13">
    <location>
        <begin position="367"/>
        <end position="376"/>
    </location>
</feature>
<name>A0A6P4Z664_BRABE</name>
<dbReference type="GO" id="GO:0005112">
    <property type="term" value="F:Notch binding"/>
    <property type="evidence" value="ECO:0007669"/>
    <property type="project" value="TreeGrafter"/>
</dbReference>
<dbReference type="FunFam" id="2.10.25.10:FF:000006">
    <property type="entry name" value="Versican core protein-like isoform 1"/>
    <property type="match status" value="1"/>
</dbReference>
<dbReference type="Pfam" id="PF00008">
    <property type="entry name" value="EGF"/>
    <property type="match status" value="7"/>
</dbReference>
<dbReference type="Gene3D" id="2.60.40.10">
    <property type="entry name" value="Immunoglobulins"/>
    <property type="match status" value="1"/>
</dbReference>
<evidence type="ECO:0000256" key="15">
    <source>
        <dbReference type="SAM" id="Phobius"/>
    </source>
</evidence>
<evidence type="ECO:0000256" key="8">
    <source>
        <dbReference type="ARBA" id="ARBA00022737"/>
    </source>
</evidence>
<dbReference type="SMART" id="SM00179">
    <property type="entry name" value="EGF_CA"/>
    <property type="match status" value="10"/>
</dbReference>
<feature type="domain" description="EGF-like" evidence="17">
    <location>
        <begin position="379"/>
        <end position="415"/>
    </location>
</feature>
<evidence type="ECO:0000256" key="16">
    <source>
        <dbReference type="SAM" id="SignalP"/>
    </source>
</evidence>
<feature type="domain" description="EGF-like" evidence="17">
    <location>
        <begin position="207"/>
        <end position="238"/>
    </location>
</feature>
<evidence type="ECO:0000256" key="6">
    <source>
        <dbReference type="ARBA" id="ARBA00022536"/>
    </source>
</evidence>
<dbReference type="GO" id="GO:0005576">
    <property type="term" value="C:extracellular region"/>
    <property type="evidence" value="ECO:0007669"/>
    <property type="project" value="UniProtKB-SubCell"/>
</dbReference>
<feature type="region of interest" description="Disordered" evidence="14">
    <location>
        <begin position="786"/>
        <end position="845"/>
    </location>
</feature>
<dbReference type="InterPro" id="IPR001881">
    <property type="entry name" value="EGF-like_Ca-bd_dom"/>
</dbReference>
<dbReference type="PROSITE" id="PS01187">
    <property type="entry name" value="EGF_CA"/>
    <property type="match status" value="2"/>
</dbReference>
<dbReference type="InterPro" id="IPR009030">
    <property type="entry name" value="Growth_fac_rcpt_cys_sf"/>
</dbReference>
<keyword evidence="6 13" id="KW-0245">EGF-like domain</keyword>
<keyword evidence="15" id="KW-0812">Transmembrane</keyword>
<feature type="compositionally biased region" description="Basic residues" evidence="14">
    <location>
        <begin position="800"/>
        <end position="813"/>
    </location>
</feature>
<dbReference type="InterPro" id="IPR013783">
    <property type="entry name" value="Ig-like_fold"/>
</dbReference>
<keyword evidence="18" id="KW-1185">Reference proteome</keyword>
<accession>A0A6P4Z664</accession>
<feature type="disulfide bond" evidence="13">
    <location>
        <begin position="228"/>
        <end position="237"/>
    </location>
</feature>
<organism evidence="18 19">
    <name type="scientific">Branchiostoma belcheri</name>
    <name type="common">Amphioxus</name>
    <dbReference type="NCBI Taxonomy" id="7741"/>
    <lineage>
        <taxon>Eukaryota</taxon>
        <taxon>Metazoa</taxon>
        <taxon>Chordata</taxon>
        <taxon>Cephalochordata</taxon>
        <taxon>Leptocardii</taxon>
        <taxon>Amphioxiformes</taxon>
        <taxon>Branchiostomatidae</taxon>
        <taxon>Branchiostoma</taxon>
    </lineage>
</organism>
<dbReference type="KEGG" id="bbel:109479437"/>
<dbReference type="GeneID" id="109479437"/>
<evidence type="ECO:0000256" key="13">
    <source>
        <dbReference type="PROSITE-ProRule" id="PRU00076"/>
    </source>
</evidence>
<dbReference type="PROSITE" id="PS50026">
    <property type="entry name" value="EGF_3"/>
    <property type="match status" value="10"/>
</dbReference>
<dbReference type="PROSITE" id="PS00010">
    <property type="entry name" value="ASX_HYDROXYL"/>
    <property type="match status" value="5"/>
</dbReference>
<evidence type="ECO:0000256" key="9">
    <source>
        <dbReference type="ARBA" id="ARBA00022837"/>
    </source>
</evidence>
<feature type="domain" description="EGF-like" evidence="17">
    <location>
        <begin position="338"/>
        <end position="377"/>
    </location>
</feature>
<evidence type="ECO:0000256" key="3">
    <source>
        <dbReference type="ARBA" id="ARBA00004613"/>
    </source>
</evidence>
<dbReference type="PROSITE" id="PS01186">
    <property type="entry name" value="EGF_2"/>
    <property type="match status" value="7"/>
</dbReference>
<evidence type="ECO:0000313" key="18">
    <source>
        <dbReference type="Proteomes" id="UP000515135"/>
    </source>
</evidence>
<dbReference type="Pfam" id="PF12661">
    <property type="entry name" value="hEGF"/>
    <property type="match status" value="2"/>
</dbReference>
<dbReference type="GO" id="GO:0016020">
    <property type="term" value="C:membrane"/>
    <property type="evidence" value="ECO:0007669"/>
    <property type="project" value="UniProtKB-SubCell"/>
</dbReference>
<feature type="disulfide bond" evidence="13">
    <location>
        <begin position="519"/>
        <end position="528"/>
    </location>
</feature>
<dbReference type="SUPFAM" id="SSF48726">
    <property type="entry name" value="Immunoglobulin"/>
    <property type="match status" value="1"/>
</dbReference>
<evidence type="ECO:0000256" key="14">
    <source>
        <dbReference type="SAM" id="MobiDB-lite"/>
    </source>
</evidence>
<dbReference type="PRINTS" id="PR00010">
    <property type="entry name" value="EGFBLOOD"/>
</dbReference>
<evidence type="ECO:0000256" key="11">
    <source>
        <dbReference type="ARBA" id="ARBA00023157"/>
    </source>
</evidence>
<dbReference type="FunFam" id="2.10.25.10:FF:000255">
    <property type="entry name" value="Sushi, nidogen and EGF-like domains 1"/>
    <property type="match status" value="1"/>
</dbReference>
<feature type="domain" description="EGF-like" evidence="17">
    <location>
        <begin position="531"/>
        <end position="567"/>
    </location>
</feature>
<keyword evidence="8" id="KW-0677">Repeat</keyword>
<gene>
    <name evidence="19" type="primary">LOC109479437</name>
</gene>
<dbReference type="PROSITE" id="PS00022">
    <property type="entry name" value="EGF_1"/>
    <property type="match status" value="10"/>
</dbReference>
<dbReference type="AlphaFoldDB" id="A0A6P4Z664"/>
<dbReference type="InterPro" id="IPR000742">
    <property type="entry name" value="EGF"/>
</dbReference>
<dbReference type="PANTHER" id="PTHR12916:SF9">
    <property type="entry name" value="NEUROGENIC LOCUS NOTCH HOMOLOG PROTEIN 1-RELATED"/>
    <property type="match status" value="1"/>
</dbReference>
<feature type="disulfide bond" evidence="13">
    <location>
        <begin position="405"/>
        <end position="414"/>
    </location>
</feature>
<protein>
    <submittedName>
        <fullName evidence="19">Fibropellin-1-like</fullName>
    </submittedName>
</protein>
<dbReference type="FunFam" id="2.10.25.10:FF:000309">
    <property type="entry name" value="Uncharacterized protein, isoform A"/>
    <property type="match status" value="2"/>
</dbReference>
<dbReference type="InterPro" id="IPR018097">
    <property type="entry name" value="EGF_Ca-bd_CS"/>
</dbReference>
<dbReference type="SUPFAM" id="SSF57184">
    <property type="entry name" value="Growth factor receptor domain"/>
    <property type="match status" value="1"/>
</dbReference>
<keyword evidence="15" id="KW-1133">Transmembrane helix</keyword>
<reference evidence="19" key="1">
    <citation type="submission" date="2025-08" db="UniProtKB">
        <authorList>
            <consortium name="RefSeq"/>
        </authorList>
    </citation>
    <scope>IDENTIFICATION</scope>
    <source>
        <tissue evidence="19">Gonad</tissue>
    </source>
</reference>
<dbReference type="GO" id="GO:0005509">
    <property type="term" value="F:calcium ion binding"/>
    <property type="evidence" value="ECO:0007669"/>
    <property type="project" value="InterPro"/>
</dbReference>
<dbReference type="Gene3D" id="2.170.300.10">
    <property type="entry name" value="Tie2 ligand-binding domain superfamily"/>
    <property type="match status" value="1"/>
</dbReference>
<dbReference type="SMART" id="SM00181">
    <property type="entry name" value="EGF"/>
    <property type="match status" value="11"/>
</dbReference>
<feature type="domain" description="EGF-like" evidence="17">
    <location>
        <begin position="568"/>
        <end position="604"/>
    </location>
</feature>
<sequence>MTPLFLFSSTFILLWSTCGAVIDITVINKFPFVLASPSRDYTYVKCVTPYTATFGALHTPNIPRMSFSRTFRDEEADWPGQDLMFFSFAGDERIGGFQCSAGGEEVAAVKMYESASFIPPTFSLTLNRGDTATIRMAAQQTQFKSVRWKRNGVAITNSGSTYVIRGADPTRHEGVYRCYYDGEPEDGAMIRVIVRGCQENRWGPGCTRDCPNCLHGGMCHSDTGECICPPGFRGDRCEIPCGSNRFGLTCSHKCDNSGNGDDACADLQFCLPDPYGCSCNTGFRGLRCDTACSAGTFGAGCTSTCHCRDDVTCDRFTGECPGNTCACGWEGRTCQDEKRDYCDSAPCENGGTCSYSAEEDTCFVCACPAGFTGQVCETDIDECESTPCQNGGICTDRVNSYVCDCPDGYTGDNCEEDIDECQSSPCQNGGTCFDDVNSFTCACREGYSGDTCEDEGNECESSPCQNGGTCHDQVNSYTCSCAPGYLGDNCETDVDECWSNPCQNGGTCNDDVNSFSCTCPKGFIGNMCEEEMNECDSNPCQNGGSCADLLNGYNCACPVGYRGVNCEETDQCSPNPCLNGGNCSELNDTYICACPENFSGVHCEIDDADPTTAPPVNRTDPCALQPCQNGGTCELGLVSYTCRCTSGFVGDNCELQIPTFPSYASNTEETMREFCSINPCENGGTCVSNTETYVCFCPDNHYGRHCEKTIINGGAGNKESPGTSSAIYLAGAAVGGFAAMSVLFAAVYKYVQYAQLKKVTPVQVMDMKEKPGQGFKRVDRLPELEKGLDEAKGPGNEGKQKKKGKKKRRKKLRAPKELNPLRGPRPPPNMDGTQLTDLTYPNDAPATRIIRPPKYLEPIQHPFAIN</sequence>
<dbReference type="InterPro" id="IPR000152">
    <property type="entry name" value="EGF-type_Asp/Asn_hydroxyl_site"/>
</dbReference>
<feature type="disulfide bond" evidence="13">
    <location>
        <begin position="644"/>
        <end position="653"/>
    </location>
</feature>
<keyword evidence="4" id="KW-0963">Cytoplasm</keyword>
<dbReference type="FunFam" id="2.10.25.10:FF:000425">
    <property type="entry name" value="Eyes shut homolog"/>
    <property type="match status" value="1"/>
</dbReference>
<dbReference type="InterPro" id="IPR036179">
    <property type="entry name" value="Ig-like_dom_sf"/>
</dbReference>
<feature type="disulfide bond" evidence="13">
    <location>
        <begin position="697"/>
        <end position="706"/>
    </location>
</feature>
<evidence type="ECO:0000256" key="1">
    <source>
        <dbReference type="ARBA" id="ARBA00004370"/>
    </source>
</evidence>
<dbReference type="PANTHER" id="PTHR12916">
    <property type="entry name" value="CYTOCHROME C OXIDASE POLYPEPTIDE VIC-2"/>
    <property type="match status" value="1"/>
</dbReference>
<evidence type="ECO:0000259" key="17">
    <source>
        <dbReference type="PROSITE" id="PS50026"/>
    </source>
</evidence>
<feature type="domain" description="EGF-like" evidence="17">
    <location>
        <begin position="671"/>
        <end position="707"/>
    </location>
</feature>
<keyword evidence="9" id="KW-0106">Calcium</keyword>
<feature type="disulfide bond" evidence="13">
    <location>
        <begin position="594"/>
        <end position="603"/>
    </location>
</feature>
<feature type="transmembrane region" description="Helical" evidence="15">
    <location>
        <begin position="726"/>
        <end position="748"/>
    </location>
</feature>
<dbReference type="FunFam" id="2.10.25.10:FF:000118">
    <property type="entry name" value="protein delta homolog 2"/>
    <property type="match status" value="1"/>
</dbReference>
<dbReference type="CDD" id="cd00054">
    <property type="entry name" value="EGF_CA"/>
    <property type="match status" value="8"/>
</dbReference>
<keyword evidence="11 13" id="KW-1015">Disulfide bond</keyword>
<keyword evidence="10 15" id="KW-0472">Membrane</keyword>
<feature type="chain" id="PRO_5028380701" evidence="16">
    <location>
        <begin position="21"/>
        <end position="866"/>
    </location>
</feature>
<dbReference type="PRINTS" id="PR00011">
    <property type="entry name" value="EGFLAMININ"/>
</dbReference>
<feature type="disulfide bond" evidence="13">
    <location>
        <begin position="557"/>
        <end position="566"/>
    </location>
</feature>
<feature type="domain" description="EGF-like" evidence="17">
    <location>
        <begin position="417"/>
        <end position="453"/>
    </location>
</feature>
<dbReference type="FunFam" id="2.10.25.10:FF:000004">
    <property type="entry name" value="Neurogenic locus notch 1"/>
    <property type="match status" value="1"/>
</dbReference>
<evidence type="ECO:0000256" key="7">
    <source>
        <dbReference type="ARBA" id="ARBA00022729"/>
    </source>
</evidence>
<dbReference type="GO" id="GO:0005737">
    <property type="term" value="C:cytoplasm"/>
    <property type="evidence" value="ECO:0007669"/>
    <property type="project" value="UniProtKB-SubCell"/>
</dbReference>
<dbReference type="GO" id="GO:0007219">
    <property type="term" value="P:Notch signaling pathway"/>
    <property type="evidence" value="ECO:0007669"/>
    <property type="project" value="TreeGrafter"/>
</dbReference>
<dbReference type="SUPFAM" id="SSF57196">
    <property type="entry name" value="EGF/Laminin"/>
    <property type="match status" value="6"/>
</dbReference>
<keyword evidence="12" id="KW-0325">Glycoprotein</keyword>
<evidence type="ECO:0000256" key="12">
    <source>
        <dbReference type="ARBA" id="ARBA00023180"/>
    </source>
</evidence>
<feature type="disulfide bond" evidence="13">
    <location>
        <begin position="443"/>
        <end position="452"/>
    </location>
</feature>
<evidence type="ECO:0000256" key="5">
    <source>
        <dbReference type="ARBA" id="ARBA00022525"/>
    </source>
</evidence>
<comment type="caution">
    <text evidence="13">Lacks conserved residue(s) required for the propagation of feature annotation.</text>
</comment>
<feature type="domain" description="EGF-like" evidence="17">
    <location>
        <begin position="618"/>
        <end position="654"/>
    </location>
</feature>
<feature type="domain" description="EGF-like" evidence="17">
    <location>
        <begin position="493"/>
        <end position="529"/>
    </location>
</feature>
<feature type="signal peptide" evidence="16">
    <location>
        <begin position="1"/>
        <end position="20"/>
    </location>
</feature>
<feature type="domain" description="EGF-like" evidence="17">
    <location>
        <begin position="455"/>
        <end position="491"/>
    </location>
</feature>
<dbReference type="RefSeq" id="XP_019636960.1">
    <property type="nucleotide sequence ID" value="XM_019781401.1"/>
</dbReference>
<dbReference type="Gene3D" id="2.10.25.10">
    <property type="entry name" value="Laminin"/>
    <property type="match status" value="9"/>
</dbReference>
<comment type="subcellular location">
    <subcellularLocation>
        <location evidence="2">Cytoplasm</location>
    </subcellularLocation>
    <subcellularLocation>
        <location evidence="1">Membrane</location>
    </subcellularLocation>
    <subcellularLocation>
        <location evidence="3">Secreted</location>
    </subcellularLocation>
</comment>
<dbReference type="InterPro" id="IPR013032">
    <property type="entry name" value="EGF-like_CS"/>
</dbReference>
<dbReference type="Proteomes" id="UP000515135">
    <property type="component" value="Unplaced"/>
</dbReference>
<dbReference type="OrthoDB" id="283575at2759"/>
<keyword evidence="7 16" id="KW-0732">Signal</keyword>
<dbReference type="FunFam" id="2.10.25.10:FF:000031">
    <property type="entry name" value="neurogenic locus notch homolog protein 3"/>
    <property type="match status" value="1"/>
</dbReference>
<evidence type="ECO:0000256" key="2">
    <source>
        <dbReference type="ARBA" id="ARBA00004496"/>
    </source>
</evidence>
<keyword evidence="5" id="KW-0964">Secreted</keyword>
<evidence type="ECO:0000256" key="10">
    <source>
        <dbReference type="ARBA" id="ARBA00023136"/>
    </source>
</evidence>
<dbReference type="FunFam" id="2.170.300.10:FF:000003">
    <property type="entry name" value="tyrosine-protein kinase receptor Tie-1 isoform X1"/>
    <property type="match status" value="1"/>
</dbReference>
<dbReference type="FunFam" id="2.10.25.10:FF:000057">
    <property type="entry name" value="protocadherin Fat 1 isoform X2"/>
    <property type="match status" value="1"/>
</dbReference>
<evidence type="ECO:0000256" key="4">
    <source>
        <dbReference type="ARBA" id="ARBA00022490"/>
    </source>
</evidence>
<proteinExistence type="predicted"/>
<feature type="disulfide bond" evidence="13">
    <location>
        <begin position="481"/>
        <end position="490"/>
    </location>
</feature>